<feature type="region of interest" description="Disordered" evidence="3">
    <location>
        <begin position="593"/>
        <end position="649"/>
    </location>
</feature>
<feature type="domain" description="Tyrosinase copper-binding" evidence="5">
    <location>
        <begin position="119"/>
        <end position="136"/>
    </location>
</feature>
<feature type="region of interest" description="Disordered" evidence="3">
    <location>
        <begin position="468"/>
        <end position="495"/>
    </location>
</feature>
<dbReference type="Gene3D" id="1.10.1280.10">
    <property type="entry name" value="Di-copper center containing domain from catechol oxidase"/>
    <property type="match status" value="1"/>
</dbReference>
<feature type="chain" id="PRO_5042031228" description="Tyrosinase copper-binding domain-containing protein" evidence="4">
    <location>
        <begin position="23"/>
        <end position="799"/>
    </location>
</feature>
<dbReference type="SUPFAM" id="SSF48056">
    <property type="entry name" value="Di-copper centre-containing domain"/>
    <property type="match status" value="1"/>
</dbReference>
<evidence type="ECO:0000259" key="6">
    <source>
        <dbReference type="PROSITE" id="PS00498"/>
    </source>
</evidence>
<sequence>MKFSSIASAFVAALTFTTGVTAQVSGWDSYANCTKIDVRKEVHDMTAADWERWRKVIRAAATDYNTTILDLAKLPLANYNGDSRNRLTKYQNDLKTVGGSMSVWDQLGWLHNAYHVPIHGNHIFLIWHRHFTRWVEQILQRYDPEFTWFYWATHLMADARIWQTDPVWEHMGKAVYGKDLTDGPLAGIILRGNVGTVSKLRGLYREYTLSNTTYYRDEDSEWSTLDNYNYAYSQSIKSTGGYQEYAYWAEGYHAYVHISQGGVMSGMASPLDPMFFAHHSNVDYLYHTAQEGWNVKDKRNQAWQIRGSCPANADDSARCLTLNTRLPYFEIPVSEVQFISQQCIKYAPPIVGPWTGKPPTTTTTTTTTTTRTTTTTTPAPITSTTAAPTPTSEWVRPTFPSGTRLVGSNSKCGTSNNGAVCNVNLCCAYPLNTKDFYCGNTAKHCGANRCNPAFGSCWANATLPDTTTTSSRTTLPVTTTTTTTTTTTRTTTTTTRTIAPSPTSIFIRNTFPSGTRYVGSNTKCGSSNGGAVCNVNLCCAYPLNTNDFYCGNTAKHCAETRCNPTYGSCWANGTHVGTARRRRAVDLSIEVNLGGSQQEDREGSTSTSSYIKPSATTVEETETESSFETTTAAETATETISESETATETAIPPEEGGYVVLEPVTYESKDTPLHKLPNWWLAMQYQGPNAPSPVDVGNNLYQGCKEVAEAVKNKVVIEAPVAYMQNNYTGVLPVVPTSVVEEVYPEAIVSYGKPTYVPVIKKKCRKHTTPTAEPTDVPAYGAEETTPSAGETELYGKFY</sequence>
<name>A0AAD5X3H5_9FUNG</name>
<evidence type="ECO:0000256" key="1">
    <source>
        <dbReference type="ARBA" id="ARBA00022723"/>
    </source>
</evidence>
<evidence type="ECO:0000256" key="4">
    <source>
        <dbReference type="SAM" id="SignalP"/>
    </source>
</evidence>
<feature type="compositionally biased region" description="Low complexity" evidence="3">
    <location>
        <begin position="358"/>
        <end position="391"/>
    </location>
</feature>
<feature type="compositionally biased region" description="Low complexity" evidence="3">
    <location>
        <begin position="626"/>
        <end position="649"/>
    </location>
</feature>
<dbReference type="EMBL" id="JADGJD010000219">
    <property type="protein sequence ID" value="KAJ3053301.1"/>
    <property type="molecule type" value="Genomic_DNA"/>
</dbReference>
<proteinExistence type="predicted"/>
<protein>
    <recommendedName>
        <fullName evidence="5 6">Tyrosinase copper-binding domain-containing protein</fullName>
    </recommendedName>
</protein>
<keyword evidence="4" id="KW-0732">Signal</keyword>
<dbReference type="InterPro" id="IPR008922">
    <property type="entry name" value="Di-copper_centre_dom_sf"/>
</dbReference>
<dbReference type="GO" id="GO:0046872">
    <property type="term" value="F:metal ion binding"/>
    <property type="evidence" value="ECO:0007669"/>
    <property type="project" value="UniProtKB-KW"/>
</dbReference>
<dbReference type="Pfam" id="PF00264">
    <property type="entry name" value="Tyrosinase"/>
    <property type="match status" value="1"/>
</dbReference>
<dbReference type="GO" id="GO:0016491">
    <property type="term" value="F:oxidoreductase activity"/>
    <property type="evidence" value="ECO:0007669"/>
    <property type="project" value="InterPro"/>
</dbReference>
<dbReference type="PROSITE" id="PS00498">
    <property type="entry name" value="TYROSINASE_2"/>
    <property type="match status" value="1"/>
</dbReference>
<dbReference type="PRINTS" id="PR00092">
    <property type="entry name" value="TYROSINASE"/>
</dbReference>
<feature type="domain" description="Tyrosinase copper-binding" evidence="6">
    <location>
        <begin position="272"/>
        <end position="283"/>
    </location>
</feature>
<reference evidence="7" key="1">
    <citation type="submission" date="2020-05" db="EMBL/GenBank/DDBJ databases">
        <title>Phylogenomic resolution of chytrid fungi.</title>
        <authorList>
            <person name="Stajich J.E."/>
            <person name="Amses K."/>
            <person name="Simmons R."/>
            <person name="Seto K."/>
            <person name="Myers J."/>
            <person name="Bonds A."/>
            <person name="Quandt C.A."/>
            <person name="Barry K."/>
            <person name="Liu P."/>
            <person name="Grigoriev I."/>
            <person name="Longcore J.E."/>
            <person name="James T.Y."/>
        </authorList>
    </citation>
    <scope>NUCLEOTIDE SEQUENCE</scope>
    <source>
        <strain evidence="7">JEL0318</strain>
    </source>
</reference>
<dbReference type="PANTHER" id="PTHR11474">
    <property type="entry name" value="TYROSINASE FAMILY MEMBER"/>
    <property type="match status" value="1"/>
</dbReference>
<comment type="caution">
    <text evidence="7">The sequence shown here is derived from an EMBL/GenBank/DDBJ whole genome shotgun (WGS) entry which is preliminary data.</text>
</comment>
<evidence type="ECO:0000256" key="3">
    <source>
        <dbReference type="SAM" id="MobiDB-lite"/>
    </source>
</evidence>
<dbReference type="CDD" id="cd00035">
    <property type="entry name" value="ChtBD1"/>
    <property type="match status" value="2"/>
</dbReference>
<evidence type="ECO:0000256" key="2">
    <source>
        <dbReference type="ARBA" id="ARBA00023008"/>
    </source>
</evidence>
<evidence type="ECO:0000259" key="5">
    <source>
        <dbReference type="PROSITE" id="PS00497"/>
    </source>
</evidence>
<evidence type="ECO:0000313" key="7">
    <source>
        <dbReference type="EMBL" id="KAJ3053301.1"/>
    </source>
</evidence>
<keyword evidence="2" id="KW-0186">Copper</keyword>
<evidence type="ECO:0000313" key="8">
    <source>
        <dbReference type="Proteomes" id="UP001212841"/>
    </source>
</evidence>
<accession>A0AAD5X3H5</accession>
<gene>
    <name evidence="7" type="ORF">HK097_004578</name>
</gene>
<feature type="region of interest" description="Disordered" evidence="3">
    <location>
        <begin position="355"/>
        <end position="395"/>
    </location>
</feature>
<feature type="signal peptide" evidence="4">
    <location>
        <begin position="1"/>
        <end position="22"/>
    </location>
</feature>
<dbReference type="PROSITE" id="PS00497">
    <property type="entry name" value="TYROSINASE_1"/>
    <property type="match status" value="1"/>
</dbReference>
<dbReference type="InterPro" id="IPR002227">
    <property type="entry name" value="Tyrosinase_Cu-bd"/>
</dbReference>
<keyword evidence="1" id="KW-0479">Metal-binding</keyword>
<dbReference type="Proteomes" id="UP001212841">
    <property type="component" value="Unassembled WGS sequence"/>
</dbReference>
<dbReference type="InterPro" id="IPR050316">
    <property type="entry name" value="Tyrosinase/Hemocyanin"/>
</dbReference>
<dbReference type="AlphaFoldDB" id="A0AAD5X3H5"/>
<keyword evidence="8" id="KW-1185">Reference proteome</keyword>
<organism evidence="7 8">
    <name type="scientific">Rhizophlyctis rosea</name>
    <dbReference type="NCBI Taxonomy" id="64517"/>
    <lineage>
        <taxon>Eukaryota</taxon>
        <taxon>Fungi</taxon>
        <taxon>Fungi incertae sedis</taxon>
        <taxon>Chytridiomycota</taxon>
        <taxon>Chytridiomycota incertae sedis</taxon>
        <taxon>Chytridiomycetes</taxon>
        <taxon>Rhizophlyctidales</taxon>
        <taxon>Rhizophlyctidaceae</taxon>
        <taxon>Rhizophlyctis</taxon>
    </lineage>
</organism>
<dbReference type="PANTHER" id="PTHR11474:SF126">
    <property type="entry name" value="TYROSINASE-LIKE PROTEIN TYR-1-RELATED"/>
    <property type="match status" value="1"/>
</dbReference>